<evidence type="ECO:0000259" key="2">
    <source>
        <dbReference type="Pfam" id="PF03372"/>
    </source>
</evidence>
<dbReference type="Pfam" id="PF03372">
    <property type="entry name" value="Exo_endo_phos"/>
    <property type="match status" value="1"/>
</dbReference>
<accession>A0A914UZ50</accession>
<evidence type="ECO:0000256" key="1">
    <source>
        <dbReference type="SAM" id="MobiDB-lite"/>
    </source>
</evidence>
<dbReference type="GO" id="GO:0003824">
    <property type="term" value="F:catalytic activity"/>
    <property type="evidence" value="ECO:0007669"/>
    <property type="project" value="InterPro"/>
</dbReference>
<dbReference type="Gene3D" id="3.60.10.10">
    <property type="entry name" value="Endonuclease/exonuclease/phosphatase"/>
    <property type="match status" value="1"/>
</dbReference>
<name>A0A914UZ50_9BILA</name>
<keyword evidence="3" id="KW-1185">Reference proteome</keyword>
<dbReference type="InterPro" id="IPR005135">
    <property type="entry name" value="Endo/exonuclease/phosphatase"/>
</dbReference>
<sequence length="393" mass="44212">MSSRNNAYCPHLSDATSKKGLPRDGLTRLTKLVQPRPRTTSIRFASINIGSMTSHGRELADVLKKRRVHVACVQEVKWKGEKSRNLGAGYKLIYYGTTSGKNGVGVILNEPLSDKVLEVTRVTDRLMSVKIDLPDGAIMVVSAYAPQVGCPLEEKEQFWEIFDNYLQNTPDAQNILIGDDLNGHVGARRDEYDNVHGSFGYGTRNTEGETILNAAIAYDLAVANTYFQKSEEHLITYKSSAGCTQIDYLLVHRSVLRENWQQMKQQPDHKQYLEAKRAVKRIIATAKTAHYQDLYNKLDTKEGKNAVYHLACARNGETKDIQMVKTIKGPDGVPLQKENNIQDHWGEYYKNLLNEENPGEPCNEVPPVLGPIHAITRVEVKNTQDEEWEGSRA</sequence>
<dbReference type="InterPro" id="IPR027124">
    <property type="entry name" value="Swc5/CFDP1/2"/>
</dbReference>
<proteinExistence type="predicted"/>
<dbReference type="SUPFAM" id="SSF56219">
    <property type="entry name" value="DNase I-like"/>
    <property type="match status" value="1"/>
</dbReference>
<dbReference type="WBParaSite" id="PSAMB.scaffold1380size32335.g12739.t1">
    <property type="protein sequence ID" value="PSAMB.scaffold1380size32335.g12739.t1"/>
    <property type="gene ID" value="PSAMB.scaffold1380size32335.g12739"/>
</dbReference>
<organism evidence="3 4">
    <name type="scientific">Plectus sambesii</name>
    <dbReference type="NCBI Taxonomy" id="2011161"/>
    <lineage>
        <taxon>Eukaryota</taxon>
        <taxon>Metazoa</taxon>
        <taxon>Ecdysozoa</taxon>
        <taxon>Nematoda</taxon>
        <taxon>Chromadorea</taxon>
        <taxon>Plectida</taxon>
        <taxon>Plectina</taxon>
        <taxon>Plectoidea</taxon>
        <taxon>Plectidae</taxon>
        <taxon>Plectus</taxon>
    </lineage>
</organism>
<dbReference type="AlphaFoldDB" id="A0A914UZ50"/>
<dbReference type="PANTHER" id="PTHR23227">
    <property type="entry name" value="BUCENTAUR RELATED"/>
    <property type="match status" value="1"/>
</dbReference>
<dbReference type="Proteomes" id="UP000887566">
    <property type="component" value="Unplaced"/>
</dbReference>
<feature type="region of interest" description="Disordered" evidence="1">
    <location>
        <begin position="1"/>
        <end position="23"/>
    </location>
</feature>
<dbReference type="PANTHER" id="PTHR23227:SF83">
    <property type="entry name" value="ENDONUCLEASE_EXONUCLEASE_PHOSPHATASE DOMAIN-CONTAINING PROTEIN"/>
    <property type="match status" value="1"/>
</dbReference>
<feature type="domain" description="Endonuclease/exonuclease/phosphatase" evidence="2">
    <location>
        <begin position="46"/>
        <end position="176"/>
    </location>
</feature>
<reference evidence="4" key="1">
    <citation type="submission" date="2022-11" db="UniProtKB">
        <authorList>
            <consortium name="WormBaseParasite"/>
        </authorList>
    </citation>
    <scope>IDENTIFICATION</scope>
</reference>
<dbReference type="InterPro" id="IPR036691">
    <property type="entry name" value="Endo/exonu/phosph_ase_sf"/>
</dbReference>
<evidence type="ECO:0000313" key="4">
    <source>
        <dbReference type="WBParaSite" id="PSAMB.scaffold1380size32335.g12739.t1"/>
    </source>
</evidence>
<dbReference type="CDD" id="cd09076">
    <property type="entry name" value="L1-EN"/>
    <property type="match status" value="1"/>
</dbReference>
<evidence type="ECO:0000313" key="3">
    <source>
        <dbReference type="Proteomes" id="UP000887566"/>
    </source>
</evidence>
<protein>
    <submittedName>
        <fullName evidence="4">Endonuclease/exonuclease/phosphatase domain-containing protein</fullName>
    </submittedName>
</protein>